<feature type="domain" description="OLD protein-like TOPRIM" evidence="2">
    <location>
        <begin position="438"/>
        <end position="505"/>
    </location>
</feature>
<dbReference type="Pfam" id="PF13304">
    <property type="entry name" value="AAA_21"/>
    <property type="match status" value="1"/>
</dbReference>
<dbReference type="Proteomes" id="UP001551329">
    <property type="component" value="Unassembled WGS sequence"/>
</dbReference>
<gene>
    <name evidence="3" type="ORF">AB0A88_00990</name>
</gene>
<name>A0ABV3C1S7_9ACTN</name>
<reference evidence="3 4" key="1">
    <citation type="submission" date="2024-06" db="EMBL/GenBank/DDBJ databases">
        <title>The Natural Products Discovery Center: Release of the First 8490 Sequenced Strains for Exploring Actinobacteria Biosynthetic Diversity.</title>
        <authorList>
            <person name="Kalkreuter E."/>
            <person name="Kautsar S.A."/>
            <person name="Yang D."/>
            <person name="Bader C.D."/>
            <person name="Teijaro C.N."/>
            <person name="Fluegel L."/>
            <person name="Davis C.M."/>
            <person name="Simpson J.R."/>
            <person name="Lauterbach L."/>
            <person name="Steele A.D."/>
            <person name="Gui C."/>
            <person name="Meng S."/>
            <person name="Li G."/>
            <person name="Viehrig K."/>
            <person name="Ye F."/>
            <person name="Su P."/>
            <person name="Kiefer A.F."/>
            <person name="Nichols A."/>
            <person name="Cepeda A.J."/>
            <person name="Yan W."/>
            <person name="Fan B."/>
            <person name="Jiang Y."/>
            <person name="Adhikari A."/>
            <person name="Zheng C.-J."/>
            <person name="Schuster L."/>
            <person name="Cowan T.M."/>
            <person name="Smanski M.J."/>
            <person name="Chevrette M.G."/>
            <person name="De Carvalho L.P.S."/>
            <person name="Shen B."/>
        </authorList>
    </citation>
    <scope>NUCLEOTIDE SEQUENCE [LARGE SCALE GENOMIC DNA]</scope>
    <source>
        <strain evidence="3 4">NPDC045974</strain>
    </source>
</reference>
<dbReference type="GO" id="GO:0016740">
    <property type="term" value="F:transferase activity"/>
    <property type="evidence" value="ECO:0007669"/>
    <property type="project" value="UniProtKB-KW"/>
</dbReference>
<accession>A0ABV3C1S7</accession>
<sequence length="620" mass="67841">MEVFQHAGRNGADTYSVRVDLELDQPWEQELVRLFVEAAVCTTALELVDNEQRSERKAELALFTEHGVLADSVTSLLRGTLSISYSARHPTRWWAAWDFTHEGKPYQLTLKGPTADMLYQGPFPPWMDAFTRLLRGSITLLSPTVGSLKPFIRIQQSVEDNGPEPAVNFGAMISTLDASQAYSMTTRTLTNGNAAEPRSLIALDAYLGYGRGDRRRLSFGCILAEVLRRQLVLTNNRRLPLERLFPMDALGTTVDLRNGSAVAAELYRLKNGTPFEQERFEKIREVFADITRLDLRIQSRPATGTQDAYGLAIDILVCEPNGTPRIAQLAGAGIQEALLLATLLAGEPGRVVVLDEPAVNLHPTMQRRLVRHLGEVQGIVITHSPDLVPCANLDDLDHIVRLSPNSGGTTTASLADEHKGQMERWMKNLLISDVRALLFASGVILCEGATELGALSRWWRDAPSDLGDPEGSNITMIEVGGHKSFGGYINYLDAFGIPWAVVADGPALAPNSDLRKQLARLGAAGAEPPGDNTDFAAWRAWWSSVGVFTLANTFGTGGDKAGEIEAFLGRLDSQLWQTVCAEQDGKPRRGAAFAAACQPTPEEVEALYRGIRKHLHGRNA</sequence>
<dbReference type="InterPro" id="IPR003959">
    <property type="entry name" value="ATPase_AAA_core"/>
</dbReference>
<evidence type="ECO:0000259" key="2">
    <source>
        <dbReference type="Pfam" id="PF20469"/>
    </source>
</evidence>
<keyword evidence="4" id="KW-1185">Reference proteome</keyword>
<dbReference type="Gene3D" id="3.40.50.300">
    <property type="entry name" value="P-loop containing nucleotide triphosphate hydrolases"/>
    <property type="match status" value="1"/>
</dbReference>
<evidence type="ECO:0000313" key="3">
    <source>
        <dbReference type="EMBL" id="MEU7068711.1"/>
    </source>
</evidence>
<protein>
    <submittedName>
        <fullName evidence="3">TOPRIM nucleotidyl transferase/hydrolase domain-containing protein</fullName>
    </submittedName>
</protein>
<dbReference type="InterPro" id="IPR027417">
    <property type="entry name" value="P-loop_NTPase"/>
</dbReference>
<evidence type="ECO:0000313" key="4">
    <source>
        <dbReference type="Proteomes" id="UP001551329"/>
    </source>
</evidence>
<dbReference type="CDD" id="cd01026">
    <property type="entry name" value="TOPRIM_OLD"/>
    <property type="match status" value="1"/>
</dbReference>
<dbReference type="InterPro" id="IPR034139">
    <property type="entry name" value="TOPRIM_OLD"/>
</dbReference>
<proteinExistence type="predicted"/>
<dbReference type="InterPro" id="IPR051396">
    <property type="entry name" value="Bact_Antivir_Def_Nuclease"/>
</dbReference>
<dbReference type="EMBL" id="JBEZAE010000001">
    <property type="protein sequence ID" value="MEU7068711.1"/>
    <property type="molecule type" value="Genomic_DNA"/>
</dbReference>
<dbReference type="SUPFAM" id="SSF52540">
    <property type="entry name" value="P-loop containing nucleoside triphosphate hydrolases"/>
    <property type="match status" value="1"/>
</dbReference>
<evidence type="ECO:0000259" key="1">
    <source>
        <dbReference type="Pfam" id="PF13304"/>
    </source>
</evidence>
<organism evidence="3 4">
    <name type="scientific">Streptomyces narbonensis</name>
    <dbReference type="NCBI Taxonomy" id="67333"/>
    <lineage>
        <taxon>Bacteria</taxon>
        <taxon>Bacillati</taxon>
        <taxon>Actinomycetota</taxon>
        <taxon>Actinomycetes</taxon>
        <taxon>Kitasatosporales</taxon>
        <taxon>Streptomycetaceae</taxon>
        <taxon>Streptomyces</taxon>
    </lineage>
</organism>
<dbReference type="PANTHER" id="PTHR43581:SF4">
    <property type="entry name" value="ATP_GTP PHOSPHATASE"/>
    <property type="match status" value="1"/>
</dbReference>
<comment type="caution">
    <text evidence="3">The sequence shown here is derived from an EMBL/GenBank/DDBJ whole genome shotgun (WGS) entry which is preliminary data.</text>
</comment>
<dbReference type="PANTHER" id="PTHR43581">
    <property type="entry name" value="ATP/GTP PHOSPHATASE"/>
    <property type="match status" value="1"/>
</dbReference>
<keyword evidence="3" id="KW-0808">Transferase</keyword>
<dbReference type="Pfam" id="PF20469">
    <property type="entry name" value="OLD-like_TOPRIM"/>
    <property type="match status" value="1"/>
</dbReference>
<feature type="domain" description="ATPase AAA-type core" evidence="1">
    <location>
        <begin position="317"/>
        <end position="387"/>
    </location>
</feature>
<dbReference type="RefSeq" id="WP_358468750.1">
    <property type="nucleotide sequence ID" value="NZ_JBEZAE010000001.1"/>
</dbReference>